<dbReference type="Proteomes" id="UP000708208">
    <property type="component" value="Unassembled WGS sequence"/>
</dbReference>
<evidence type="ECO:0000313" key="2">
    <source>
        <dbReference type="Proteomes" id="UP000708208"/>
    </source>
</evidence>
<keyword evidence="2" id="KW-1185">Reference proteome</keyword>
<gene>
    <name evidence="1" type="ORF">AFUS01_LOCUS42053</name>
</gene>
<evidence type="ECO:0000313" key="1">
    <source>
        <dbReference type="EMBL" id="CAG7832368.1"/>
    </source>
</evidence>
<proteinExistence type="predicted"/>
<sequence>ARAKNLQLYVTSAHIFPRSLSPSDFEPQVSLKSWRKSARHVPGPNQLKSPLQLQLNILFFDLS</sequence>
<comment type="caution">
    <text evidence="1">The sequence shown here is derived from an EMBL/GenBank/DDBJ whole genome shotgun (WGS) entry which is preliminary data.</text>
</comment>
<organism evidence="1 2">
    <name type="scientific">Allacma fusca</name>
    <dbReference type="NCBI Taxonomy" id="39272"/>
    <lineage>
        <taxon>Eukaryota</taxon>
        <taxon>Metazoa</taxon>
        <taxon>Ecdysozoa</taxon>
        <taxon>Arthropoda</taxon>
        <taxon>Hexapoda</taxon>
        <taxon>Collembola</taxon>
        <taxon>Symphypleona</taxon>
        <taxon>Sminthuridae</taxon>
        <taxon>Allacma</taxon>
    </lineage>
</organism>
<dbReference type="AlphaFoldDB" id="A0A8J2LC21"/>
<protein>
    <submittedName>
        <fullName evidence="1">Uncharacterized protein</fullName>
    </submittedName>
</protein>
<accession>A0A8J2LC21</accession>
<feature type="non-terminal residue" evidence="1">
    <location>
        <position position="1"/>
    </location>
</feature>
<dbReference type="EMBL" id="CAJVCH010564677">
    <property type="protein sequence ID" value="CAG7832368.1"/>
    <property type="molecule type" value="Genomic_DNA"/>
</dbReference>
<name>A0A8J2LC21_9HEXA</name>
<reference evidence="1" key="1">
    <citation type="submission" date="2021-06" db="EMBL/GenBank/DDBJ databases">
        <authorList>
            <person name="Hodson N. C."/>
            <person name="Mongue J. A."/>
            <person name="Jaron S. K."/>
        </authorList>
    </citation>
    <scope>NUCLEOTIDE SEQUENCE</scope>
</reference>